<name>A0ACC0GW02_9ERIC</name>
<evidence type="ECO:0000313" key="1">
    <source>
        <dbReference type="EMBL" id="KAI8004906.1"/>
    </source>
</evidence>
<comment type="caution">
    <text evidence="1">The sequence shown here is derived from an EMBL/GenBank/DDBJ whole genome shotgun (WGS) entry which is preliminary data.</text>
</comment>
<dbReference type="Proteomes" id="UP001060215">
    <property type="component" value="Chromosome 9"/>
</dbReference>
<reference evidence="1 2" key="1">
    <citation type="journal article" date="2022" name="Plant J.">
        <title>Chromosome-level genome of Camellia lanceoleosa provides a valuable resource for understanding genome evolution and self-incompatibility.</title>
        <authorList>
            <person name="Gong W."/>
            <person name="Xiao S."/>
            <person name="Wang L."/>
            <person name="Liao Z."/>
            <person name="Chang Y."/>
            <person name="Mo W."/>
            <person name="Hu G."/>
            <person name="Li W."/>
            <person name="Zhao G."/>
            <person name="Zhu H."/>
            <person name="Hu X."/>
            <person name="Ji K."/>
            <person name="Xiang X."/>
            <person name="Song Q."/>
            <person name="Yuan D."/>
            <person name="Jin S."/>
            <person name="Zhang L."/>
        </authorList>
    </citation>
    <scope>NUCLEOTIDE SEQUENCE [LARGE SCALE GENOMIC DNA]</scope>
    <source>
        <strain evidence="1">SQ_2022a</strain>
    </source>
</reference>
<accession>A0ACC0GW02</accession>
<protein>
    <submittedName>
        <fullName evidence="1">Uncharacterized protein</fullName>
    </submittedName>
</protein>
<gene>
    <name evidence="1" type="ORF">LOK49_LG08G02261</name>
</gene>
<proteinExistence type="predicted"/>
<sequence length="64" mass="7260">MLHVLKISKVASSCYSCFFISCVEIVLYCFFIYSCGTNICFGDCGTDSCFADHDLEKEVCFCWL</sequence>
<dbReference type="EMBL" id="CM045766">
    <property type="protein sequence ID" value="KAI8004906.1"/>
    <property type="molecule type" value="Genomic_DNA"/>
</dbReference>
<evidence type="ECO:0000313" key="2">
    <source>
        <dbReference type="Proteomes" id="UP001060215"/>
    </source>
</evidence>
<organism evidence="1 2">
    <name type="scientific">Camellia lanceoleosa</name>
    <dbReference type="NCBI Taxonomy" id="1840588"/>
    <lineage>
        <taxon>Eukaryota</taxon>
        <taxon>Viridiplantae</taxon>
        <taxon>Streptophyta</taxon>
        <taxon>Embryophyta</taxon>
        <taxon>Tracheophyta</taxon>
        <taxon>Spermatophyta</taxon>
        <taxon>Magnoliopsida</taxon>
        <taxon>eudicotyledons</taxon>
        <taxon>Gunneridae</taxon>
        <taxon>Pentapetalae</taxon>
        <taxon>asterids</taxon>
        <taxon>Ericales</taxon>
        <taxon>Theaceae</taxon>
        <taxon>Camellia</taxon>
    </lineage>
</organism>
<keyword evidence="2" id="KW-1185">Reference proteome</keyword>